<dbReference type="Proteomes" id="UP000014174">
    <property type="component" value="Unassembled WGS sequence"/>
</dbReference>
<evidence type="ECO:0000313" key="1">
    <source>
        <dbReference type="EMBL" id="EOR94644.1"/>
    </source>
</evidence>
<evidence type="ECO:0000313" key="2">
    <source>
        <dbReference type="Proteomes" id="UP000014174"/>
    </source>
</evidence>
<accession>R9H0B5</accession>
<gene>
    <name evidence="1" type="ORF">ADIARSV_2242</name>
</gene>
<proteinExistence type="predicted"/>
<name>R9H0B5_9SPHI</name>
<dbReference type="AlphaFoldDB" id="R9H0B5"/>
<organism evidence="1 2">
    <name type="scientific">Arcticibacter svalbardensis MN12-7</name>
    <dbReference type="NCBI Taxonomy" id="1150600"/>
    <lineage>
        <taxon>Bacteria</taxon>
        <taxon>Pseudomonadati</taxon>
        <taxon>Bacteroidota</taxon>
        <taxon>Sphingobacteriia</taxon>
        <taxon>Sphingobacteriales</taxon>
        <taxon>Sphingobacteriaceae</taxon>
        <taxon>Arcticibacter</taxon>
    </lineage>
</organism>
<comment type="caution">
    <text evidence="1">The sequence shown here is derived from an EMBL/GenBank/DDBJ whole genome shotgun (WGS) entry which is preliminary data.</text>
</comment>
<reference evidence="1 2" key="1">
    <citation type="journal article" date="2013" name="Genome Announc.">
        <title>Draft Genome Sequence of Arcticibacter svalbardensis Strain MN12-7T, a Member of the Family Sphingobacteriaceae Isolated from an Arctic Soil Sample.</title>
        <authorList>
            <person name="Shivaji S."/>
            <person name="Ara S."/>
            <person name="Prasad S."/>
            <person name="Manasa B.P."/>
            <person name="Begum Z."/>
            <person name="Singh A."/>
            <person name="Kumar Pinnaka A."/>
        </authorList>
    </citation>
    <scope>NUCLEOTIDE SEQUENCE [LARGE SCALE GENOMIC DNA]</scope>
    <source>
        <strain evidence="1 2">MN12-7</strain>
    </source>
</reference>
<dbReference type="RefSeq" id="WP_016195476.1">
    <property type="nucleotide sequence ID" value="NZ_AQPN01000079.1"/>
</dbReference>
<sequence>MISGNVIKLQMMSIKKIVIFPTNTKAIAFFNEMADKKTEIFKKIDNITLVRQITQKKEK</sequence>
<keyword evidence="2" id="KW-1185">Reference proteome</keyword>
<dbReference type="EMBL" id="AQPN01000079">
    <property type="protein sequence ID" value="EOR94644.1"/>
    <property type="molecule type" value="Genomic_DNA"/>
</dbReference>
<protein>
    <submittedName>
        <fullName evidence="1">Uncharacterized protein</fullName>
    </submittedName>
</protein>